<evidence type="ECO:0000313" key="1">
    <source>
        <dbReference type="EMBL" id="CAF4901207.1"/>
    </source>
</evidence>
<accession>A0A821V4Y1</accession>
<protein>
    <submittedName>
        <fullName evidence="1">Uncharacterized protein</fullName>
    </submittedName>
</protein>
<proteinExistence type="predicted"/>
<gene>
    <name evidence="1" type="ORF">PMACD_LOCUS11305</name>
</gene>
<dbReference type="AlphaFoldDB" id="A0A821V4Y1"/>
<dbReference type="EMBL" id="CAJOBZ010000037">
    <property type="protein sequence ID" value="CAF4901207.1"/>
    <property type="molecule type" value="Genomic_DNA"/>
</dbReference>
<comment type="caution">
    <text evidence="1">The sequence shown here is derived from an EMBL/GenBank/DDBJ whole genome shotgun (WGS) entry which is preliminary data.</text>
</comment>
<sequence>MQQERDWRFMRMRRRAAAAGGRHTASTLLVNESSVAVLRAASDAWLKVPLPRALSRGAGVANTVKLSSAVALRFNQTNVLNNVGYMRFSVLRND</sequence>
<reference evidence="1" key="1">
    <citation type="submission" date="2021-02" db="EMBL/GenBank/DDBJ databases">
        <authorList>
            <person name="Steward A R."/>
        </authorList>
    </citation>
    <scope>NUCLEOTIDE SEQUENCE</scope>
</reference>
<organism evidence="1 2">
    <name type="scientific">Pieris macdunnoughi</name>
    <dbReference type="NCBI Taxonomy" id="345717"/>
    <lineage>
        <taxon>Eukaryota</taxon>
        <taxon>Metazoa</taxon>
        <taxon>Ecdysozoa</taxon>
        <taxon>Arthropoda</taxon>
        <taxon>Hexapoda</taxon>
        <taxon>Insecta</taxon>
        <taxon>Pterygota</taxon>
        <taxon>Neoptera</taxon>
        <taxon>Endopterygota</taxon>
        <taxon>Lepidoptera</taxon>
        <taxon>Glossata</taxon>
        <taxon>Ditrysia</taxon>
        <taxon>Papilionoidea</taxon>
        <taxon>Pieridae</taxon>
        <taxon>Pierinae</taxon>
        <taxon>Pieris</taxon>
    </lineage>
</organism>
<dbReference type="Proteomes" id="UP000663880">
    <property type="component" value="Unassembled WGS sequence"/>
</dbReference>
<name>A0A821V4Y1_9NEOP</name>
<evidence type="ECO:0000313" key="2">
    <source>
        <dbReference type="Proteomes" id="UP000663880"/>
    </source>
</evidence>
<keyword evidence="2" id="KW-1185">Reference proteome</keyword>